<gene>
    <name evidence="1" type="ORF">SAMN04488498_105199</name>
</gene>
<keyword evidence="2" id="KW-1185">Reference proteome</keyword>
<evidence type="ECO:0000313" key="1">
    <source>
        <dbReference type="EMBL" id="SFK35891.1"/>
    </source>
</evidence>
<organism evidence="1 2">
    <name type="scientific">Neomesorhizobium albiziae</name>
    <dbReference type="NCBI Taxonomy" id="335020"/>
    <lineage>
        <taxon>Bacteria</taxon>
        <taxon>Pseudomonadati</taxon>
        <taxon>Pseudomonadota</taxon>
        <taxon>Alphaproteobacteria</taxon>
        <taxon>Hyphomicrobiales</taxon>
        <taxon>Phyllobacteriaceae</taxon>
        <taxon>Neomesorhizobium</taxon>
    </lineage>
</organism>
<dbReference type="InterPro" id="IPR036782">
    <property type="entry name" value="NE0471-like_N"/>
</dbReference>
<protein>
    <recommendedName>
        <fullName evidence="3">DUF2442 domain-containing protein</fullName>
    </recommendedName>
</protein>
<dbReference type="SUPFAM" id="SSF47413">
    <property type="entry name" value="lambda repressor-like DNA-binding domains"/>
    <property type="match status" value="1"/>
</dbReference>
<dbReference type="EMBL" id="FOSL01000005">
    <property type="protein sequence ID" value="SFK35891.1"/>
    <property type="molecule type" value="Genomic_DNA"/>
</dbReference>
<reference evidence="1 2" key="1">
    <citation type="submission" date="2016-10" db="EMBL/GenBank/DDBJ databases">
        <authorList>
            <person name="Varghese N."/>
            <person name="Submissions S."/>
        </authorList>
    </citation>
    <scope>NUCLEOTIDE SEQUENCE [LARGE SCALE GENOMIC DNA]</scope>
    <source>
        <strain evidence="1 2">DSM 21822</strain>
    </source>
</reference>
<dbReference type="SUPFAM" id="SSF143880">
    <property type="entry name" value="NE0471 N-terminal domain-like"/>
    <property type="match status" value="1"/>
</dbReference>
<evidence type="ECO:0000313" key="2">
    <source>
        <dbReference type="Proteomes" id="UP000323300"/>
    </source>
</evidence>
<dbReference type="GO" id="GO:0003677">
    <property type="term" value="F:DNA binding"/>
    <property type="evidence" value="ECO:0007669"/>
    <property type="project" value="InterPro"/>
</dbReference>
<dbReference type="Pfam" id="PF10387">
    <property type="entry name" value="DUF2442"/>
    <property type="match status" value="1"/>
</dbReference>
<dbReference type="AlphaFoldDB" id="A0A1I3YXF1"/>
<dbReference type="Gene3D" id="1.10.260.40">
    <property type="entry name" value="lambda repressor-like DNA-binding domains"/>
    <property type="match status" value="1"/>
</dbReference>
<sequence>MNGTASTTDDVISVGQPLPRMAAVQVSDGRRVHVTWRNGRSVLVDLAPVFLSHRHFIPLRNNDELFQTVRVNDDGVALEWDGGIELTAEWIERLPVAGMDNAEFRQVMSALDLTLDGMAAQLEVSRRLVAQFRGSKPIPNYIALAVRYLAEHGSAPAAPEPNNNYTEARLSA</sequence>
<dbReference type="InterPro" id="IPR018841">
    <property type="entry name" value="DUF2442"/>
</dbReference>
<dbReference type="Proteomes" id="UP000323300">
    <property type="component" value="Unassembled WGS sequence"/>
</dbReference>
<name>A0A1I3YXF1_9HYPH</name>
<evidence type="ECO:0008006" key="3">
    <source>
        <dbReference type="Google" id="ProtNLM"/>
    </source>
</evidence>
<accession>A0A1I3YXF1</accession>
<proteinExistence type="predicted"/>
<dbReference type="InterPro" id="IPR010982">
    <property type="entry name" value="Lambda_DNA-bd_dom_sf"/>
</dbReference>
<dbReference type="Gene3D" id="3.30.2020.10">
    <property type="entry name" value="NE0471-like N-terminal domain"/>
    <property type="match status" value="1"/>
</dbReference>
<dbReference type="RefSeq" id="WP_149760221.1">
    <property type="nucleotide sequence ID" value="NZ_BSPE01000056.1"/>
</dbReference>
<dbReference type="OrthoDB" id="8369051at2"/>